<proteinExistence type="predicted"/>
<evidence type="ECO:0000313" key="1">
    <source>
        <dbReference type="EMBL" id="MDJ1128647.1"/>
    </source>
</evidence>
<name>A0ABT6ZHX0_9ACTN</name>
<dbReference type="Proteomes" id="UP001431693">
    <property type="component" value="Unassembled WGS sequence"/>
</dbReference>
<sequence length="100" mass="11219">MDVIYDKRGCAAALKRWPGLRARVAETISAQAAAGWFKCKGATGRLWHGHKLQECRVNEAGAGSVRVAFWAQGDRAEVVYITPTLVKRDFTRELERFLAR</sequence>
<comment type="caution">
    <text evidence="1">The sequence shown here is derived from an EMBL/GenBank/DDBJ whole genome shotgun (WGS) entry which is preliminary data.</text>
</comment>
<reference evidence="1" key="1">
    <citation type="submission" date="2023-05" db="EMBL/GenBank/DDBJ databases">
        <title>[olsenella] sp. nov., isolated from a pig farm feces dump.</title>
        <authorList>
            <person name="Chang Y.-H."/>
        </authorList>
    </citation>
    <scope>NUCLEOTIDE SEQUENCE</scope>
    <source>
        <strain evidence="1">YH-ols2217</strain>
    </source>
</reference>
<dbReference type="RefSeq" id="WP_283712290.1">
    <property type="nucleotide sequence ID" value="NZ_JASJEW010000001.1"/>
</dbReference>
<gene>
    <name evidence="1" type="ORF">QJ043_00910</name>
</gene>
<keyword evidence="2" id="KW-1185">Reference proteome</keyword>
<dbReference type="EMBL" id="JASJEX010000001">
    <property type="protein sequence ID" value="MDJ1128647.1"/>
    <property type="molecule type" value="Genomic_DNA"/>
</dbReference>
<evidence type="ECO:0000313" key="2">
    <source>
        <dbReference type="Proteomes" id="UP001431693"/>
    </source>
</evidence>
<organism evidence="1 2">
    <name type="scientific">Kribbibacterium absianum</name>
    <dbReference type="NCBI Taxonomy" id="3044210"/>
    <lineage>
        <taxon>Bacteria</taxon>
        <taxon>Bacillati</taxon>
        <taxon>Actinomycetota</taxon>
        <taxon>Coriobacteriia</taxon>
        <taxon>Coriobacteriales</taxon>
        <taxon>Kribbibacteriaceae</taxon>
        <taxon>Kribbibacterium</taxon>
    </lineage>
</organism>
<protein>
    <submittedName>
        <fullName evidence="1">Uncharacterized protein</fullName>
    </submittedName>
</protein>
<accession>A0ABT6ZHX0</accession>